<dbReference type="RefSeq" id="WP_069779569.1">
    <property type="nucleotide sequence ID" value="NZ_CP017248.1"/>
</dbReference>
<organism evidence="1 2">
    <name type="scientific">Streptomyces fodineus</name>
    <dbReference type="NCBI Taxonomy" id="1904616"/>
    <lineage>
        <taxon>Bacteria</taxon>
        <taxon>Bacillati</taxon>
        <taxon>Actinomycetota</taxon>
        <taxon>Actinomycetes</taxon>
        <taxon>Kitasatosporales</taxon>
        <taxon>Streptomycetaceae</taxon>
        <taxon>Streptomyces</taxon>
    </lineage>
</organism>
<dbReference type="AlphaFoldDB" id="A0A1D7YBW3"/>
<evidence type="ECO:0000313" key="2">
    <source>
        <dbReference type="Proteomes" id="UP000094960"/>
    </source>
</evidence>
<dbReference type="KEGG" id="spun:BFF78_19660"/>
<reference evidence="2" key="1">
    <citation type="submission" date="2016-09" db="EMBL/GenBank/DDBJ databases">
        <title>Streptomyces puniciscabiei strain:TW1S1 Genome sequencing and assembly.</title>
        <authorList>
            <person name="Kim M.-K."/>
            <person name="Kim S.B."/>
        </authorList>
    </citation>
    <scope>NUCLEOTIDE SEQUENCE [LARGE SCALE GENOMIC DNA]</scope>
    <source>
        <strain evidence="2">TW1S1</strain>
    </source>
</reference>
<protein>
    <submittedName>
        <fullName evidence="1">Uncharacterized protein</fullName>
    </submittedName>
</protein>
<accession>A0A1D7YBW3</accession>
<keyword evidence="2" id="KW-1185">Reference proteome</keyword>
<gene>
    <name evidence="1" type="ORF">BFF78_19660</name>
</gene>
<proteinExistence type="predicted"/>
<dbReference type="Proteomes" id="UP000094960">
    <property type="component" value="Chromosome"/>
</dbReference>
<sequence length="139" mass="15679">MIRTQYYARDEKFRTPRFTGPAELKVLGAWVSGDIQLSPLAILEAIDLVRLAQSDPGFSPEEMDGNAYTATFSPQGVAIENHFLEHVQGDFPLDTVLAVLLDFWDYYVLGRPEEVVPYWNEYVKENGRDPLAGLRNVAS</sequence>
<name>A0A1D7YBW3_9ACTN</name>
<dbReference type="EMBL" id="CP017248">
    <property type="protein sequence ID" value="AOR32986.1"/>
    <property type="molecule type" value="Genomic_DNA"/>
</dbReference>
<evidence type="ECO:0000313" key="1">
    <source>
        <dbReference type="EMBL" id="AOR32986.1"/>
    </source>
</evidence>